<dbReference type="AlphaFoldDB" id="A0A8E2EMP4"/>
<dbReference type="InterPro" id="IPR036908">
    <property type="entry name" value="RlpA-like_sf"/>
</dbReference>
<evidence type="ECO:0000313" key="2">
    <source>
        <dbReference type="EMBL" id="OCL01346.1"/>
    </source>
</evidence>
<dbReference type="InterPro" id="IPR051477">
    <property type="entry name" value="Expansin_CellWall"/>
</dbReference>
<proteinExistence type="predicted"/>
<name>A0A8E2EMP4_9PEZI</name>
<keyword evidence="1" id="KW-0732">Signal</keyword>
<dbReference type="EMBL" id="KV751146">
    <property type="protein sequence ID" value="OCL01346.1"/>
    <property type="molecule type" value="Genomic_DNA"/>
</dbReference>
<evidence type="ECO:0000313" key="3">
    <source>
        <dbReference type="Proteomes" id="UP000250140"/>
    </source>
</evidence>
<gene>
    <name evidence="2" type="ORF">AOQ84DRAFT_306864</name>
</gene>
<evidence type="ECO:0008006" key="4">
    <source>
        <dbReference type="Google" id="ProtNLM"/>
    </source>
</evidence>
<dbReference type="SUPFAM" id="SSF50685">
    <property type="entry name" value="Barwin-like endoglucanases"/>
    <property type="match status" value="1"/>
</dbReference>
<evidence type="ECO:0000256" key="1">
    <source>
        <dbReference type="ARBA" id="ARBA00022729"/>
    </source>
</evidence>
<protein>
    <recommendedName>
        <fullName evidence="4">RlpA-like double-psi beta-barrel-protein domain-containing protein-containing protein</fullName>
    </recommendedName>
</protein>
<dbReference type="PANTHER" id="PTHR31836:SF28">
    <property type="entry name" value="SRCR DOMAIN-CONTAINING PROTEIN-RELATED"/>
    <property type="match status" value="1"/>
</dbReference>
<feature type="non-terminal residue" evidence="2">
    <location>
        <position position="1"/>
    </location>
</feature>
<dbReference type="CDD" id="cd22191">
    <property type="entry name" value="DPBB_RlpA_EXP_N-like"/>
    <property type="match status" value="1"/>
</dbReference>
<dbReference type="PANTHER" id="PTHR31836">
    <property type="match status" value="1"/>
</dbReference>
<dbReference type="OrthoDB" id="623670at2759"/>
<dbReference type="Proteomes" id="UP000250140">
    <property type="component" value="Unassembled WGS sequence"/>
</dbReference>
<reference evidence="2 3" key="1">
    <citation type="journal article" date="2016" name="Nat. Commun.">
        <title>Ectomycorrhizal ecology is imprinted in the genome of the dominant symbiotic fungus Cenococcum geophilum.</title>
        <authorList>
            <consortium name="DOE Joint Genome Institute"/>
            <person name="Peter M."/>
            <person name="Kohler A."/>
            <person name="Ohm R.A."/>
            <person name="Kuo A."/>
            <person name="Krutzmann J."/>
            <person name="Morin E."/>
            <person name="Arend M."/>
            <person name="Barry K.W."/>
            <person name="Binder M."/>
            <person name="Choi C."/>
            <person name="Clum A."/>
            <person name="Copeland A."/>
            <person name="Grisel N."/>
            <person name="Haridas S."/>
            <person name="Kipfer T."/>
            <person name="LaButti K."/>
            <person name="Lindquist E."/>
            <person name="Lipzen A."/>
            <person name="Maire R."/>
            <person name="Meier B."/>
            <person name="Mihaltcheva S."/>
            <person name="Molinier V."/>
            <person name="Murat C."/>
            <person name="Poggeler S."/>
            <person name="Quandt C.A."/>
            <person name="Sperisen C."/>
            <person name="Tritt A."/>
            <person name="Tisserant E."/>
            <person name="Crous P.W."/>
            <person name="Henrissat B."/>
            <person name="Nehls U."/>
            <person name="Egli S."/>
            <person name="Spatafora J.W."/>
            <person name="Grigoriev I.V."/>
            <person name="Martin F.M."/>
        </authorList>
    </citation>
    <scope>NUCLEOTIDE SEQUENCE [LARGE SCALE GENOMIC DNA]</scope>
    <source>
        <strain evidence="2 3">CBS 207.34</strain>
    </source>
</reference>
<sequence length="100" mass="10567">SGDITYYNPAGGYGSCGWTIQDSDPVVALAYGMMGTQSNGNPWCGTKITILHDGQTHSATIGDKCMGCEGESIDLTAGLWAIVAPDVDGRAHNVDWWVSE</sequence>
<keyword evidence="3" id="KW-1185">Reference proteome</keyword>
<organism evidence="2 3">
    <name type="scientific">Glonium stellatum</name>
    <dbReference type="NCBI Taxonomy" id="574774"/>
    <lineage>
        <taxon>Eukaryota</taxon>
        <taxon>Fungi</taxon>
        <taxon>Dikarya</taxon>
        <taxon>Ascomycota</taxon>
        <taxon>Pezizomycotina</taxon>
        <taxon>Dothideomycetes</taxon>
        <taxon>Pleosporomycetidae</taxon>
        <taxon>Gloniales</taxon>
        <taxon>Gloniaceae</taxon>
        <taxon>Glonium</taxon>
    </lineage>
</organism>
<accession>A0A8E2EMP4</accession>
<dbReference type="Gene3D" id="2.40.40.10">
    <property type="entry name" value="RlpA-like domain"/>
    <property type="match status" value="1"/>
</dbReference>